<dbReference type="HAMAP" id="MF_01685">
    <property type="entry name" value="FENR2"/>
    <property type="match status" value="1"/>
</dbReference>
<comment type="cofactor">
    <cofactor evidence="6">
        <name>FAD</name>
        <dbReference type="ChEBI" id="CHEBI:57692"/>
    </cofactor>
    <text evidence="6">Binds 1 FAD per subunit.</text>
</comment>
<comment type="catalytic activity">
    <reaction evidence="6">
        <text>2 reduced [2Fe-2S]-[ferredoxin] + NADP(+) + H(+) = 2 oxidized [2Fe-2S]-[ferredoxin] + NADPH</text>
        <dbReference type="Rhea" id="RHEA:20125"/>
        <dbReference type="Rhea" id="RHEA-COMP:10000"/>
        <dbReference type="Rhea" id="RHEA-COMP:10001"/>
        <dbReference type="ChEBI" id="CHEBI:15378"/>
        <dbReference type="ChEBI" id="CHEBI:33737"/>
        <dbReference type="ChEBI" id="CHEBI:33738"/>
        <dbReference type="ChEBI" id="CHEBI:57783"/>
        <dbReference type="ChEBI" id="CHEBI:58349"/>
        <dbReference type="EC" id="1.18.1.2"/>
    </reaction>
</comment>
<reference evidence="8 9" key="1">
    <citation type="submission" date="2020-07" db="EMBL/GenBank/DDBJ databases">
        <title>Sequencing the genomes of 1000 actinobacteria strains.</title>
        <authorList>
            <person name="Klenk H.-P."/>
        </authorList>
    </citation>
    <scope>NUCLEOTIDE SEQUENCE [LARGE SCALE GENOMIC DNA]</scope>
    <source>
        <strain evidence="8 9">DSM 18965</strain>
    </source>
</reference>
<feature type="binding site" evidence="6">
    <location>
        <position position="43"/>
    </location>
    <ligand>
        <name>FAD</name>
        <dbReference type="ChEBI" id="CHEBI:57692"/>
    </ligand>
</feature>
<dbReference type="AlphaFoldDB" id="A0A7Y9F464"/>
<evidence type="ECO:0000256" key="3">
    <source>
        <dbReference type="ARBA" id="ARBA00022857"/>
    </source>
</evidence>
<organism evidence="8 9">
    <name type="scientific">Nocardioides marinisabuli</name>
    <dbReference type="NCBI Taxonomy" id="419476"/>
    <lineage>
        <taxon>Bacteria</taxon>
        <taxon>Bacillati</taxon>
        <taxon>Actinomycetota</taxon>
        <taxon>Actinomycetes</taxon>
        <taxon>Propionibacteriales</taxon>
        <taxon>Nocardioidaceae</taxon>
        <taxon>Nocardioides</taxon>
    </lineage>
</organism>
<evidence type="ECO:0000256" key="1">
    <source>
        <dbReference type="ARBA" id="ARBA00022630"/>
    </source>
</evidence>
<feature type="binding site" evidence="6">
    <location>
        <position position="56"/>
    </location>
    <ligand>
        <name>FAD</name>
        <dbReference type="ChEBI" id="CHEBI:57692"/>
    </ligand>
</feature>
<dbReference type="InterPro" id="IPR036188">
    <property type="entry name" value="FAD/NAD-bd_sf"/>
</dbReference>
<dbReference type="InterPro" id="IPR022890">
    <property type="entry name" value="Fd--NADP_Rdtase_type_2"/>
</dbReference>
<evidence type="ECO:0000256" key="2">
    <source>
        <dbReference type="ARBA" id="ARBA00022827"/>
    </source>
</evidence>
<keyword evidence="2 6" id="KW-0274">FAD</keyword>
<dbReference type="InterPro" id="IPR050097">
    <property type="entry name" value="Ferredoxin-NADP_redctase_2"/>
</dbReference>
<comment type="subunit">
    <text evidence="6">Homodimer.</text>
</comment>
<name>A0A7Y9F464_9ACTN</name>
<keyword evidence="1 6" id="KW-0285">Flavoprotein</keyword>
<feature type="binding site" evidence="6">
    <location>
        <position position="24"/>
    </location>
    <ligand>
        <name>FAD</name>
        <dbReference type="ChEBI" id="CHEBI:57692"/>
    </ligand>
</feature>
<dbReference type="RefSeq" id="WP_179616714.1">
    <property type="nucleotide sequence ID" value="NZ_CP059163.1"/>
</dbReference>
<feature type="binding site" evidence="6">
    <location>
        <position position="96"/>
    </location>
    <ligand>
        <name>FAD</name>
        <dbReference type="ChEBI" id="CHEBI:57692"/>
    </ligand>
</feature>
<dbReference type="GO" id="GO:0050661">
    <property type="term" value="F:NADP binding"/>
    <property type="evidence" value="ECO:0007669"/>
    <property type="project" value="UniProtKB-UniRule"/>
</dbReference>
<dbReference type="PANTHER" id="PTHR48105">
    <property type="entry name" value="THIOREDOXIN REDUCTASE 1-RELATED-RELATED"/>
    <property type="match status" value="1"/>
</dbReference>
<dbReference type="GO" id="GO:0004324">
    <property type="term" value="F:ferredoxin-NADP+ reductase activity"/>
    <property type="evidence" value="ECO:0007669"/>
    <property type="project" value="UniProtKB-UniRule"/>
</dbReference>
<keyword evidence="4 6" id="KW-0560">Oxidoreductase</keyword>
<feature type="binding site" evidence="6">
    <location>
        <position position="333"/>
    </location>
    <ligand>
        <name>FAD</name>
        <dbReference type="ChEBI" id="CHEBI:57692"/>
    </ligand>
</feature>
<dbReference type="EMBL" id="JACCBE010000001">
    <property type="protein sequence ID" value="NYD59237.1"/>
    <property type="molecule type" value="Genomic_DNA"/>
</dbReference>
<keyword evidence="9" id="KW-1185">Reference proteome</keyword>
<evidence type="ECO:0000256" key="5">
    <source>
        <dbReference type="ARBA" id="ARBA00048132"/>
    </source>
</evidence>
<comment type="caution">
    <text evidence="8">The sequence shown here is derived from an EMBL/GenBank/DDBJ whole genome shotgun (WGS) entry which is preliminary data.</text>
</comment>
<gene>
    <name evidence="8" type="ORF">BKA08_003475</name>
</gene>
<accession>A0A7Y9F464</accession>
<dbReference type="PRINTS" id="PR00368">
    <property type="entry name" value="FADPNR"/>
</dbReference>
<comment type="similarity">
    <text evidence="6">Belongs to the ferredoxin--NADP reductase type 2 family.</text>
</comment>
<evidence type="ECO:0000256" key="6">
    <source>
        <dbReference type="HAMAP-Rule" id="MF_01685"/>
    </source>
</evidence>
<proteinExistence type="inferred from homology"/>
<dbReference type="SUPFAM" id="SSF51905">
    <property type="entry name" value="FAD/NAD(P)-binding domain"/>
    <property type="match status" value="1"/>
</dbReference>
<evidence type="ECO:0000313" key="8">
    <source>
        <dbReference type="EMBL" id="NYD59237.1"/>
    </source>
</evidence>
<dbReference type="Proteomes" id="UP000516957">
    <property type="component" value="Unassembled WGS sequence"/>
</dbReference>
<dbReference type="EC" id="1.18.1.2" evidence="6"/>
<feature type="binding site" evidence="6">
    <location>
        <position position="292"/>
    </location>
    <ligand>
        <name>FAD</name>
        <dbReference type="ChEBI" id="CHEBI:57692"/>
    </ligand>
</feature>
<feature type="binding site" evidence="6">
    <location>
        <position position="130"/>
    </location>
    <ligand>
        <name>FAD</name>
        <dbReference type="ChEBI" id="CHEBI:57692"/>
    </ligand>
</feature>
<dbReference type="GO" id="GO:0004791">
    <property type="term" value="F:thioredoxin-disulfide reductase (NADPH) activity"/>
    <property type="evidence" value="ECO:0007669"/>
    <property type="project" value="UniProtKB-EC"/>
</dbReference>
<evidence type="ECO:0000313" key="9">
    <source>
        <dbReference type="Proteomes" id="UP000516957"/>
    </source>
</evidence>
<dbReference type="Pfam" id="PF07992">
    <property type="entry name" value="Pyr_redox_2"/>
    <property type="match status" value="1"/>
</dbReference>
<dbReference type="InterPro" id="IPR023753">
    <property type="entry name" value="FAD/NAD-binding_dom"/>
</dbReference>
<dbReference type="Gene3D" id="3.50.50.60">
    <property type="entry name" value="FAD/NAD(P)-binding domain"/>
    <property type="match status" value="2"/>
</dbReference>
<protein>
    <recommendedName>
        <fullName evidence="6">Ferredoxin--NADP reductase</fullName>
        <shortName evidence="6">FNR</shortName>
        <shortName evidence="6">Fd-NADP(+) reductase</shortName>
        <ecNumber evidence="6">1.18.1.2</ecNumber>
    </recommendedName>
</protein>
<evidence type="ECO:0000259" key="7">
    <source>
        <dbReference type="Pfam" id="PF07992"/>
    </source>
</evidence>
<dbReference type="GO" id="GO:0050660">
    <property type="term" value="F:flavin adenine dinucleotide binding"/>
    <property type="evidence" value="ECO:0007669"/>
    <property type="project" value="UniProtKB-UniRule"/>
</dbReference>
<dbReference type="PRINTS" id="PR00469">
    <property type="entry name" value="PNDRDTASEII"/>
</dbReference>
<feature type="domain" description="FAD/NAD(P)-binding" evidence="7">
    <location>
        <begin position="15"/>
        <end position="304"/>
    </location>
</feature>
<comment type="catalytic activity">
    <reaction evidence="5">
        <text>[thioredoxin]-dithiol + NADP(+) = [thioredoxin]-disulfide + NADPH + H(+)</text>
        <dbReference type="Rhea" id="RHEA:20345"/>
        <dbReference type="Rhea" id="RHEA-COMP:10698"/>
        <dbReference type="Rhea" id="RHEA-COMP:10700"/>
        <dbReference type="ChEBI" id="CHEBI:15378"/>
        <dbReference type="ChEBI" id="CHEBI:29950"/>
        <dbReference type="ChEBI" id="CHEBI:50058"/>
        <dbReference type="ChEBI" id="CHEBI:57783"/>
        <dbReference type="ChEBI" id="CHEBI:58349"/>
        <dbReference type="EC" id="1.8.1.9"/>
    </reaction>
</comment>
<feature type="binding site" evidence="6">
    <location>
        <position position="51"/>
    </location>
    <ligand>
        <name>FAD</name>
        <dbReference type="ChEBI" id="CHEBI:57692"/>
    </ligand>
</feature>
<evidence type="ECO:0000256" key="4">
    <source>
        <dbReference type="ARBA" id="ARBA00023002"/>
    </source>
</evidence>
<keyword evidence="3 6" id="KW-0521">NADP</keyword>
<sequence>MTSRTGADPEHVECDVLVVGAGPTGLFAAYYAGFRGHRVAVVDSLPELGGQVTAMYPEKLILDVAGFPAVKGRDLVAGLVEQAASADPTYLLGRTALSLDHGDDGVRVGLDDGTTVSAGAVLVTAGIGRFTPRPLPAGEGWLGRGLEFFVPRFEPYADKDVVIVGGGDSAFDWAVHLEPVARSVTLVHRRGQFRAHERTVAQVRASSVRLVTEAEVVALRAAPGDPDGPLGEVELRQGEETTVLPCQAVVAALGFVADLGPIQQWGIEVDKRHVVVDPSMRTNLPRVFAAGDITEHPGKVRLIAVGFGEAATAVNNATVAIDPGAKVFPGHSSEGS</sequence>